<dbReference type="AlphaFoldDB" id="A0A0A9CC92"/>
<dbReference type="EMBL" id="GBRH01225832">
    <property type="protein sequence ID" value="JAD72063.1"/>
    <property type="molecule type" value="Transcribed_RNA"/>
</dbReference>
<accession>A0A0A9CC92</accession>
<name>A0A0A9CC92_ARUDO</name>
<reference evidence="1" key="1">
    <citation type="submission" date="2014-09" db="EMBL/GenBank/DDBJ databases">
        <authorList>
            <person name="Magalhaes I.L.F."/>
            <person name="Oliveira U."/>
            <person name="Santos F.R."/>
            <person name="Vidigal T.H.D.A."/>
            <person name="Brescovit A.D."/>
            <person name="Santos A.J."/>
        </authorList>
    </citation>
    <scope>NUCLEOTIDE SEQUENCE</scope>
    <source>
        <tissue evidence="1">Shoot tissue taken approximately 20 cm above the soil surface</tissue>
    </source>
</reference>
<reference evidence="1" key="2">
    <citation type="journal article" date="2015" name="Data Brief">
        <title>Shoot transcriptome of the giant reed, Arundo donax.</title>
        <authorList>
            <person name="Barrero R.A."/>
            <person name="Guerrero F.D."/>
            <person name="Moolhuijzen P."/>
            <person name="Goolsby J.A."/>
            <person name="Tidwell J."/>
            <person name="Bellgard S.E."/>
            <person name="Bellgard M.I."/>
        </authorList>
    </citation>
    <scope>NUCLEOTIDE SEQUENCE</scope>
    <source>
        <tissue evidence="1">Shoot tissue taken approximately 20 cm above the soil surface</tissue>
    </source>
</reference>
<protein>
    <submittedName>
        <fullName evidence="1">Uncharacterized protein</fullName>
    </submittedName>
</protein>
<organism evidence="1">
    <name type="scientific">Arundo donax</name>
    <name type="common">Giant reed</name>
    <name type="synonym">Donax arundinaceus</name>
    <dbReference type="NCBI Taxonomy" id="35708"/>
    <lineage>
        <taxon>Eukaryota</taxon>
        <taxon>Viridiplantae</taxon>
        <taxon>Streptophyta</taxon>
        <taxon>Embryophyta</taxon>
        <taxon>Tracheophyta</taxon>
        <taxon>Spermatophyta</taxon>
        <taxon>Magnoliopsida</taxon>
        <taxon>Liliopsida</taxon>
        <taxon>Poales</taxon>
        <taxon>Poaceae</taxon>
        <taxon>PACMAD clade</taxon>
        <taxon>Arundinoideae</taxon>
        <taxon>Arundineae</taxon>
        <taxon>Arundo</taxon>
    </lineage>
</organism>
<evidence type="ECO:0000313" key="1">
    <source>
        <dbReference type="EMBL" id="JAD72063.1"/>
    </source>
</evidence>
<proteinExistence type="predicted"/>
<sequence>MAMLHSKTSPTPITQGVPVMQCTPSQQSHLFQIMLPHATTRMTRISSNKTS</sequence>